<dbReference type="GO" id="GO:0005104">
    <property type="term" value="F:fibroblast growth factor receptor binding"/>
    <property type="evidence" value="ECO:0007669"/>
    <property type="project" value="TreeGrafter"/>
</dbReference>
<evidence type="ECO:0000256" key="1">
    <source>
        <dbReference type="SAM" id="MobiDB-lite"/>
    </source>
</evidence>
<gene>
    <name evidence="3" type="ORF">CBOVIS_LOCUS6998</name>
</gene>
<feature type="region of interest" description="Disordered" evidence="1">
    <location>
        <begin position="488"/>
        <end position="507"/>
    </location>
</feature>
<organism evidence="3 4">
    <name type="scientific">Caenorhabditis bovis</name>
    <dbReference type="NCBI Taxonomy" id="2654633"/>
    <lineage>
        <taxon>Eukaryota</taxon>
        <taxon>Metazoa</taxon>
        <taxon>Ecdysozoa</taxon>
        <taxon>Nematoda</taxon>
        <taxon>Chromadorea</taxon>
        <taxon>Rhabditida</taxon>
        <taxon>Rhabditina</taxon>
        <taxon>Rhabditomorpha</taxon>
        <taxon>Rhabditoidea</taxon>
        <taxon>Rhabditidae</taxon>
        <taxon>Peloderinae</taxon>
        <taxon>Caenorhabditis</taxon>
    </lineage>
</organism>
<dbReference type="InterPro" id="IPR011993">
    <property type="entry name" value="PH-like_dom_sf"/>
</dbReference>
<feature type="domain" description="IRS-type PTB" evidence="2">
    <location>
        <begin position="34"/>
        <end position="137"/>
    </location>
</feature>
<feature type="region of interest" description="Disordered" evidence="1">
    <location>
        <begin position="250"/>
        <end position="273"/>
    </location>
</feature>
<protein>
    <recommendedName>
        <fullName evidence="2">IRS-type PTB domain-containing protein</fullName>
    </recommendedName>
</protein>
<dbReference type="Gene3D" id="2.30.29.30">
    <property type="entry name" value="Pleckstrin-homology domain (PH domain)/Phosphotyrosine-binding domain (PTB)"/>
    <property type="match status" value="1"/>
</dbReference>
<dbReference type="EMBL" id="CADEPM010000004">
    <property type="protein sequence ID" value="CAB3404709.1"/>
    <property type="molecule type" value="Genomic_DNA"/>
</dbReference>
<comment type="caution">
    <text evidence="3">The sequence shown here is derived from an EMBL/GenBank/DDBJ whole genome shotgun (WGS) entry which is preliminary data.</text>
</comment>
<dbReference type="SMART" id="SM00310">
    <property type="entry name" value="PTBI"/>
    <property type="match status" value="1"/>
</dbReference>
<dbReference type="OrthoDB" id="414698at2759"/>
<evidence type="ECO:0000313" key="4">
    <source>
        <dbReference type="Proteomes" id="UP000494206"/>
    </source>
</evidence>
<feature type="compositionally biased region" description="Low complexity" evidence="1">
    <location>
        <begin position="155"/>
        <end position="166"/>
    </location>
</feature>
<feature type="region of interest" description="Disordered" evidence="1">
    <location>
        <begin position="360"/>
        <end position="405"/>
    </location>
</feature>
<dbReference type="SMART" id="SM01244">
    <property type="entry name" value="IRS"/>
    <property type="match status" value="1"/>
</dbReference>
<reference evidence="3 4" key="1">
    <citation type="submission" date="2020-04" db="EMBL/GenBank/DDBJ databases">
        <authorList>
            <person name="Laetsch R D."/>
            <person name="Stevens L."/>
            <person name="Kumar S."/>
            <person name="Blaxter L. M."/>
        </authorList>
    </citation>
    <scope>NUCLEOTIDE SEQUENCE [LARGE SCALE GENOMIC DNA]</scope>
</reference>
<feature type="compositionally biased region" description="Polar residues" evidence="1">
    <location>
        <begin position="377"/>
        <end position="389"/>
    </location>
</feature>
<dbReference type="PANTHER" id="PTHR21258:SF55">
    <property type="entry name" value="FI23523P1"/>
    <property type="match status" value="1"/>
</dbReference>
<dbReference type="InterPro" id="IPR050996">
    <property type="entry name" value="Docking_Protein_DOK"/>
</dbReference>
<dbReference type="Pfam" id="PF02174">
    <property type="entry name" value="IRS"/>
    <property type="match status" value="1"/>
</dbReference>
<dbReference type="SUPFAM" id="SSF50729">
    <property type="entry name" value="PH domain-like"/>
    <property type="match status" value="1"/>
</dbReference>
<sequence length="563" mass="61954">MRAIRAVAKSLLGGRRGDDTVDDSLYNDSVIHNTDRTVHSFRVYLYNGRKKNEMVHAWLRVSSTTITLELGKNENLVWPLPLIRRYGYTSAGIFFFESGRRCESGEGTFTFQSKKADEIFQVIQLLIEEYANTSIEKKQAENAFRYQRQQSVPVSSRRLSSASNSSLFGTKNSPLHHPRDRNSNSSLVSGFSIRTNGSHTVRPMPTSVQRFRSEGMGSDVLTLNSANTSLNDSIGYHSYHRASYDSRTRTLNGFPHQRPRSVTDTSDFEDSSFNIPHPRDSFHAMRNSSILGNIVTERRNPTTFSSASDISNGVLPPYINVSTKEVPNSVSSGNHVYYSANSSMTAATASEVSAALNSMSSAVGAGTPPSQKRDVLTRNSPPKNVNRTRSSPPSPPPPPPPPTRQHKMFAVVSTSPSKSVGSEKAKNAFMTCDPRVPSVVDDPRLAAVNVKKDGNYVNLEDIEENQILRGVDHETLTSLHNTCAMTAAASDTQSRRSLSGRSQTSSPVVRNYAQVVPVLSEGEDGRTSRCSSVGRFFDVNYAQLDVDRTNALQGTLRKASSEK</sequence>
<feature type="region of interest" description="Disordered" evidence="1">
    <location>
        <begin position="155"/>
        <end position="204"/>
    </location>
</feature>
<dbReference type="GO" id="GO:0005068">
    <property type="term" value="F:transmembrane receptor protein tyrosine kinase adaptor activity"/>
    <property type="evidence" value="ECO:0007669"/>
    <property type="project" value="TreeGrafter"/>
</dbReference>
<dbReference type="AlphaFoldDB" id="A0A8S1EYV8"/>
<dbReference type="InterPro" id="IPR002404">
    <property type="entry name" value="IRS_PTB"/>
</dbReference>
<keyword evidence="4" id="KW-1185">Reference proteome</keyword>
<dbReference type="GO" id="GO:0005737">
    <property type="term" value="C:cytoplasm"/>
    <property type="evidence" value="ECO:0007669"/>
    <property type="project" value="TreeGrafter"/>
</dbReference>
<accession>A0A8S1EYV8</accession>
<dbReference type="Proteomes" id="UP000494206">
    <property type="component" value="Unassembled WGS sequence"/>
</dbReference>
<feature type="compositionally biased region" description="Polar residues" evidence="1">
    <location>
        <begin position="183"/>
        <end position="199"/>
    </location>
</feature>
<evidence type="ECO:0000313" key="3">
    <source>
        <dbReference type="EMBL" id="CAB3404709.1"/>
    </source>
</evidence>
<evidence type="ECO:0000259" key="2">
    <source>
        <dbReference type="PROSITE" id="PS51064"/>
    </source>
</evidence>
<dbReference type="PANTHER" id="PTHR21258">
    <property type="entry name" value="DOCKING PROTEIN RELATED"/>
    <property type="match status" value="1"/>
</dbReference>
<proteinExistence type="predicted"/>
<dbReference type="PROSITE" id="PS51064">
    <property type="entry name" value="IRS_PTB"/>
    <property type="match status" value="1"/>
</dbReference>
<feature type="compositionally biased region" description="Pro residues" evidence="1">
    <location>
        <begin position="392"/>
        <end position="403"/>
    </location>
</feature>
<dbReference type="GO" id="GO:0008543">
    <property type="term" value="P:fibroblast growth factor receptor signaling pathway"/>
    <property type="evidence" value="ECO:0007669"/>
    <property type="project" value="TreeGrafter"/>
</dbReference>
<name>A0A8S1EYV8_9PELO</name>